<dbReference type="EC" id="2.7.11.1" evidence="1"/>
<keyword evidence="5 9" id="KW-0418">Kinase</keyword>
<dbReference type="PANTHER" id="PTHR44167:SF23">
    <property type="entry name" value="CDC7 KINASE, ISOFORM A-RELATED"/>
    <property type="match status" value="1"/>
</dbReference>
<dbReference type="GO" id="GO:0044773">
    <property type="term" value="P:mitotic DNA damage checkpoint signaling"/>
    <property type="evidence" value="ECO:0007669"/>
    <property type="project" value="TreeGrafter"/>
</dbReference>
<keyword evidence="2" id="KW-0723">Serine/threonine-protein kinase</keyword>
<dbReference type="PROSITE" id="PS50011">
    <property type="entry name" value="PROTEIN_KINASE_DOM"/>
    <property type="match status" value="1"/>
</dbReference>
<keyword evidence="4" id="KW-0547">Nucleotide-binding</keyword>
<name>A0A0G2F0F9_9PEZI</name>
<comment type="caution">
    <text evidence="9">The sequence shown here is derived from an EMBL/GenBank/DDBJ whole genome shotgun (WGS) entry which is preliminary data.</text>
</comment>
<dbReference type="GO" id="GO:0005634">
    <property type="term" value="C:nucleus"/>
    <property type="evidence" value="ECO:0007669"/>
    <property type="project" value="TreeGrafter"/>
</dbReference>
<proteinExistence type="predicted"/>
<dbReference type="GO" id="GO:0005524">
    <property type="term" value="F:ATP binding"/>
    <property type="evidence" value="ECO:0007669"/>
    <property type="project" value="UniProtKB-KW"/>
</dbReference>
<protein>
    <recommendedName>
        <fullName evidence="1">non-specific serine/threonine protein kinase</fullName>
        <ecNumber evidence="1">2.7.11.1</ecNumber>
    </recommendedName>
</protein>
<dbReference type="InterPro" id="IPR011009">
    <property type="entry name" value="Kinase-like_dom_sf"/>
</dbReference>
<feature type="region of interest" description="Disordered" evidence="7">
    <location>
        <begin position="1"/>
        <end position="53"/>
    </location>
</feature>
<keyword evidence="6" id="KW-0067">ATP-binding</keyword>
<evidence type="ECO:0000256" key="6">
    <source>
        <dbReference type="ARBA" id="ARBA00022840"/>
    </source>
</evidence>
<dbReference type="GO" id="GO:0004674">
    <property type="term" value="F:protein serine/threonine kinase activity"/>
    <property type="evidence" value="ECO:0007669"/>
    <property type="project" value="UniProtKB-KW"/>
</dbReference>
<accession>A0A0G2F0F9</accession>
<dbReference type="EMBL" id="LAQI01000010">
    <property type="protein sequence ID" value="KKY28312.1"/>
    <property type="molecule type" value="Genomic_DNA"/>
</dbReference>
<reference evidence="9 10" key="2">
    <citation type="submission" date="2015-05" db="EMBL/GenBank/DDBJ databases">
        <title>Distinctive expansion of gene families associated with plant cell wall degradation and secondary metabolism in the genomes of grapevine trunk pathogens.</title>
        <authorList>
            <person name="Lawrence D.P."/>
            <person name="Travadon R."/>
            <person name="Rolshausen P.E."/>
            <person name="Baumgartner K."/>
        </authorList>
    </citation>
    <scope>NUCLEOTIDE SEQUENCE [LARGE SCALE GENOMIC DNA]</scope>
    <source>
        <strain evidence="9">DS831</strain>
    </source>
</reference>
<dbReference type="CDD" id="cd14019">
    <property type="entry name" value="STKc_Cdc7"/>
    <property type="match status" value="1"/>
</dbReference>
<dbReference type="Proteomes" id="UP000034182">
    <property type="component" value="Unassembled WGS sequence"/>
</dbReference>
<keyword evidence="3" id="KW-0808">Transferase</keyword>
<feature type="compositionally biased region" description="Basic and acidic residues" evidence="7">
    <location>
        <begin position="31"/>
        <end position="49"/>
    </location>
</feature>
<evidence type="ECO:0000256" key="1">
    <source>
        <dbReference type="ARBA" id="ARBA00012513"/>
    </source>
</evidence>
<evidence type="ECO:0000256" key="5">
    <source>
        <dbReference type="ARBA" id="ARBA00022777"/>
    </source>
</evidence>
<feature type="region of interest" description="Disordered" evidence="7">
    <location>
        <begin position="285"/>
        <end position="304"/>
    </location>
</feature>
<dbReference type="Pfam" id="PF00069">
    <property type="entry name" value="Pkinase"/>
    <property type="match status" value="2"/>
</dbReference>
<organism evidence="9 10">
    <name type="scientific">Diplodia seriata</name>
    <dbReference type="NCBI Taxonomy" id="420778"/>
    <lineage>
        <taxon>Eukaryota</taxon>
        <taxon>Fungi</taxon>
        <taxon>Dikarya</taxon>
        <taxon>Ascomycota</taxon>
        <taxon>Pezizomycotina</taxon>
        <taxon>Dothideomycetes</taxon>
        <taxon>Dothideomycetes incertae sedis</taxon>
        <taxon>Botryosphaeriales</taxon>
        <taxon>Botryosphaeriaceae</taxon>
        <taxon>Diplodia</taxon>
    </lineage>
</organism>
<evidence type="ECO:0000256" key="3">
    <source>
        <dbReference type="ARBA" id="ARBA00022679"/>
    </source>
</evidence>
<dbReference type="PANTHER" id="PTHR44167">
    <property type="entry name" value="OVARIAN-SPECIFIC SERINE/THREONINE-PROTEIN KINASE LOK-RELATED"/>
    <property type="match status" value="1"/>
</dbReference>
<reference evidence="9 10" key="1">
    <citation type="submission" date="2015-03" db="EMBL/GenBank/DDBJ databases">
        <authorList>
            <person name="Morales-Cruz A."/>
            <person name="Amrine K.C."/>
            <person name="Cantu D."/>
        </authorList>
    </citation>
    <scope>NUCLEOTIDE SEQUENCE [LARGE SCALE GENOMIC DNA]</scope>
    <source>
        <strain evidence="9">DS831</strain>
    </source>
</reference>
<dbReference type="SUPFAM" id="SSF56112">
    <property type="entry name" value="Protein kinase-like (PK-like)"/>
    <property type="match status" value="1"/>
</dbReference>
<evidence type="ECO:0000313" key="10">
    <source>
        <dbReference type="Proteomes" id="UP000034182"/>
    </source>
</evidence>
<sequence>MSAMARARLQRMANDDVPVHLGPDDDDDDDGAHTDESRDPLEESGCTHDDSDEEEIVEESVAEDMDRFEESFEGITKRYRLINRIGEGTFSTVYKAEDLQYDLYQNDWDIEAKEDTASDSAAANRNARRKARYVAIKKIYVTSSPLRILNELELLHDLRNSDSVCPLITAFRHQDQVVAILPYFQHRDFRDYYRDMKVHDMRLYFRSLFTALKAVHEHKILHRDIKPTNFLYAPEHSRGVLVDFGLAEREGTDWHLCTCRLRSGERQHKIEHSVYANTVASNPNHVPTFPKNDSRPSRRANRAGTRGFRAPEVLLKCTAQTTSIDMWSAGVILLTLLSRRFPFFHSADDIDALLELTAIFGKSRMRETALLHGQVFETNIPSYSEAGHGFEKIILWCTNRNQKDENGRRIGLSGEEKEAIEFLQRCLECDPNKRITAQEALEHPFILQLDEIEHDNDAEEEGVDLVSSQ</sequence>
<dbReference type="AlphaFoldDB" id="A0A0G2F0F9"/>
<dbReference type="PROSITE" id="PS00108">
    <property type="entry name" value="PROTEIN_KINASE_ST"/>
    <property type="match status" value="1"/>
</dbReference>
<feature type="domain" description="Protein kinase" evidence="8">
    <location>
        <begin position="79"/>
        <end position="446"/>
    </location>
</feature>
<evidence type="ECO:0000256" key="2">
    <source>
        <dbReference type="ARBA" id="ARBA00022527"/>
    </source>
</evidence>
<evidence type="ECO:0000313" key="9">
    <source>
        <dbReference type="EMBL" id="KKY28312.1"/>
    </source>
</evidence>
<dbReference type="InterPro" id="IPR000719">
    <property type="entry name" value="Prot_kinase_dom"/>
</dbReference>
<evidence type="ECO:0000259" key="8">
    <source>
        <dbReference type="PROSITE" id="PS50011"/>
    </source>
</evidence>
<evidence type="ECO:0000256" key="4">
    <source>
        <dbReference type="ARBA" id="ARBA00022741"/>
    </source>
</evidence>
<dbReference type="SMART" id="SM00220">
    <property type="entry name" value="S_TKc"/>
    <property type="match status" value="1"/>
</dbReference>
<dbReference type="InterPro" id="IPR008271">
    <property type="entry name" value="Ser/Thr_kinase_AS"/>
</dbReference>
<dbReference type="Gene3D" id="1.10.510.10">
    <property type="entry name" value="Transferase(Phosphotransferase) domain 1"/>
    <property type="match status" value="1"/>
</dbReference>
<gene>
    <name evidence="9" type="ORF">UCDDS831_g00282</name>
</gene>
<dbReference type="Gene3D" id="3.30.200.20">
    <property type="entry name" value="Phosphorylase Kinase, domain 1"/>
    <property type="match status" value="1"/>
</dbReference>
<evidence type="ECO:0000256" key="7">
    <source>
        <dbReference type="SAM" id="MobiDB-lite"/>
    </source>
</evidence>